<dbReference type="Pfam" id="PF10545">
    <property type="entry name" value="MADF_DNA_bdg"/>
    <property type="match status" value="1"/>
</dbReference>
<dbReference type="AlphaFoldDB" id="A0A0Q9X0X9"/>
<feature type="region of interest" description="Disordered" evidence="1">
    <location>
        <begin position="403"/>
        <end position="487"/>
    </location>
</feature>
<feature type="region of interest" description="Disordered" evidence="1">
    <location>
        <begin position="524"/>
        <end position="667"/>
    </location>
</feature>
<gene>
    <name evidence="3" type="primary">Dwil\GK20721</name>
    <name evidence="3" type="ORF">Dwil_GK20721</name>
</gene>
<feature type="compositionally biased region" description="Basic and acidic residues" evidence="1">
    <location>
        <begin position="578"/>
        <end position="630"/>
    </location>
</feature>
<name>A0A0Q9X0X9_DROWI</name>
<dbReference type="OrthoDB" id="8190343at2759"/>
<evidence type="ECO:0000313" key="3">
    <source>
        <dbReference type="EMBL" id="KRF97565.1"/>
    </source>
</evidence>
<reference evidence="3 4" key="1">
    <citation type="journal article" date="2007" name="Nature">
        <title>Evolution of genes and genomes on the Drosophila phylogeny.</title>
        <authorList>
            <consortium name="Drosophila 12 Genomes Consortium"/>
            <person name="Clark A.G."/>
            <person name="Eisen M.B."/>
            <person name="Smith D.R."/>
            <person name="Bergman C.M."/>
            <person name="Oliver B."/>
            <person name="Markow T.A."/>
            <person name="Kaufman T.C."/>
            <person name="Kellis M."/>
            <person name="Gelbart W."/>
            <person name="Iyer V.N."/>
            <person name="Pollard D.A."/>
            <person name="Sackton T.B."/>
            <person name="Larracuente A.M."/>
            <person name="Singh N.D."/>
            <person name="Abad J.P."/>
            <person name="Abt D.N."/>
            <person name="Adryan B."/>
            <person name="Aguade M."/>
            <person name="Akashi H."/>
            <person name="Anderson W.W."/>
            <person name="Aquadro C.F."/>
            <person name="Ardell D.H."/>
            <person name="Arguello R."/>
            <person name="Artieri C.G."/>
            <person name="Barbash D.A."/>
            <person name="Barker D."/>
            <person name="Barsanti P."/>
            <person name="Batterham P."/>
            <person name="Batzoglou S."/>
            <person name="Begun D."/>
            <person name="Bhutkar A."/>
            <person name="Blanco E."/>
            <person name="Bosak S.A."/>
            <person name="Bradley R.K."/>
            <person name="Brand A.D."/>
            <person name="Brent M.R."/>
            <person name="Brooks A.N."/>
            <person name="Brown R.H."/>
            <person name="Butlin R.K."/>
            <person name="Caggese C."/>
            <person name="Calvi B.R."/>
            <person name="Bernardo de Carvalho A."/>
            <person name="Caspi A."/>
            <person name="Castrezana S."/>
            <person name="Celniker S.E."/>
            <person name="Chang J.L."/>
            <person name="Chapple C."/>
            <person name="Chatterji S."/>
            <person name="Chinwalla A."/>
            <person name="Civetta A."/>
            <person name="Clifton S.W."/>
            <person name="Comeron J.M."/>
            <person name="Costello J.C."/>
            <person name="Coyne J.A."/>
            <person name="Daub J."/>
            <person name="David R.G."/>
            <person name="Delcher A.L."/>
            <person name="Delehaunty K."/>
            <person name="Do C.B."/>
            <person name="Ebling H."/>
            <person name="Edwards K."/>
            <person name="Eickbush T."/>
            <person name="Evans J.D."/>
            <person name="Filipski A."/>
            <person name="Findeiss S."/>
            <person name="Freyhult E."/>
            <person name="Fulton L."/>
            <person name="Fulton R."/>
            <person name="Garcia A.C."/>
            <person name="Gardiner A."/>
            <person name="Garfield D.A."/>
            <person name="Garvin B.E."/>
            <person name="Gibson G."/>
            <person name="Gilbert D."/>
            <person name="Gnerre S."/>
            <person name="Godfrey J."/>
            <person name="Good R."/>
            <person name="Gotea V."/>
            <person name="Gravely B."/>
            <person name="Greenberg A.J."/>
            <person name="Griffiths-Jones S."/>
            <person name="Gross S."/>
            <person name="Guigo R."/>
            <person name="Gustafson E.A."/>
            <person name="Haerty W."/>
            <person name="Hahn M.W."/>
            <person name="Halligan D.L."/>
            <person name="Halpern A.L."/>
            <person name="Halter G.M."/>
            <person name="Han M.V."/>
            <person name="Heger A."/>
            <person name="Hillier L."/>
            <person name="Hinrichs A.S."/>
            <person name="Holmes I."/>
            <person name="Hoskins R.A."/>
            <person name="Hubisz M.J."/>
            <person name="Hultmark D."/>
            <person name="Huntley M.A."/>
            <person name="Jaffe D.B."/>
            <person name="Jagadeeshan S."/>
            <person name="Jeck W.R."/>
            <person name="Johnson J."/>
            <person name="Jones C.D."/>
            <person name="Jordan W.C."/>
            <person name="Karpen G.H."/>
            <person name="Kataoka E."/>
            <person name="Keightley P.D."/>
            <person name="Kheradpour P."/>
            <person name="Kirkness E.F."/>
            <person name="Koerich L.B."/>
            <person name="Kristiansen K."/>
            <person name="Kudrna D."/>
            <person name="Kulathinal R.J."/>
            <person name="Kumar S."/>
            <person name="Kwok R."/>
            <person name="Lander E."/>
            <person name="Langley C.H."/>
            <person name="Lapoint R."/>
            <person name="Lazzaro B.P."/>
            <person name="Lee S.J."/>
            <person name="Levesque L."/>
            <person name="Li R."/>
            <person name="Lin C.F."/>
            <person name="Lin M.F."/>
            <person name="Lindblad-Toh K."/>
            <person name="Llopart A."/>
            <person name="Long M."/>
            <person name="Low L."/>
            <person name="Lozovsky E."/>
            <person name="Lu J."/>
            <person name="Luo M."/>
            <person name="Machado C.A."/>
            <person name="Makalowski W."/>
            <person name="Marzo M."/>
            <person name="Matsuda M."/>
            <person name="Matzkin L."/>
            <person name="McAllister B."/>
            <person name="McBride C.S."/>
            <person name="McKernan B."/>
            <person name="McKernan K."/>
            <person name="Mendez-Lago M."/>
            <person name="Minx P."/>
            <person name="Mollenhauer M.U."/>
            <person name="Montooth K."/>
            <person name="Mount S.M."/>
            <person name="Mu X."/>
            <person name="Myers E."/>
            <person name="Negre B."/>
            <person name="Newfeld S."/>
            <person name="Nielsen R."/>
            <person name="Noor M.A."/>
            <person name="O'Grady P."/>
            <person name="Pachter L."/>
            <person name="Papaceit M."/>
            <person name="Parisi M.J."/>
            <person name="Parisi M."/>
            <person name="Parts L."/>
            <person name="Pedersen J.S."/>
            <person name="Pesole G."/>
            <person name="Phillippy A.M."/>
            <person name="Ponting C.P."/>
            <person name="Pop M."/>
            <person name="Porcelli D."/>
            <person name="Powell J.R."/>
            <person name="Prohaska S."/>
            <person name="Pruitt K."/>
            <person name="Puig M."/>
            <person name="Quesneville H."/>
            <person name="Ram K.R."/>
            <person name="Rand D."/>
            <person name="Rasmussen M.D."/>
            <person name="Reed L.K."/>
            <person name="Reenan R."/>
            <person name="Reily A."/>
            <person name="Remington K.A."/>
            <person name="Rieger T.T."/>
            <person name="Ritchie M.G."/>
            <person name="Robin C."/>
            <person name="Rogers Y.H."/>
            <person name="Rohde C."/>
            <person name="Rozas J."/>
            <person name="Rubenfield M.J."/>
            <person name="Ruiz A."/>
            <person name="Russo S."/>
            <person name="Salzberg S.L."/>
            <person name="Sanchez-Gracia A."/>
            <person name="Saranga D.J."/>
            <person name="Sato H."/>
            <person name="Schaeffer S.W."/>
            <person name="Schatz M.C."/>
            <person name="Schlenke T."/>
            <person name="Schwartz R."/>
            <person name="Segarra C."/>
            <person name="Singh R.S."/>
            <person name="Sirot L."/>
            <person name="Sirota M."/>
            <person name="Sisneros N.B."/>
            <person name="Smith C.D."/>
            <person name="Smith T.F."/>
            <person name="Spieth J."/>
            <person name="Stage D.E."/>
            <person name="Stark A."/>
            <person name="Stephan W."/>
            <person name="Strausberg R.L."/>
            <person name="Strempel S."/>
            <person name="Sturgill D."/>
            <person name="Sutton G."/>
            <person name="Sutton G.G."/>
            <person name="Tao W."/>
            <person name="Teichmann S."/>
            <person name="Tobari Y.N."/>
            <person name="Tomimura Y."/>
            <person name="Tsolas J.M."/>
            <person name="Valente V.L."/>
            <person name="Venter E."/>
            <person name="Venter J.C."/>
            <person name="Vicario S."/>
            <person name="Vieira F.G."/>
            <person name="Vilella A.J."/>
            <person name="Villasante A."/>
            <person name="Walenz B."/>
            <person name="Wang J."/>
            <person name="Wasserman M."/>
            <person name="Watts T."/>
            <person name="Wilson D."/>
            <person name="Wilson R.K."/>
            <person name="Wing R.A."/>
            <person name="Wolfner M.F."/>
            <person name="Wong A."/>
            <person name="Wong G.K."/>
            <person name="Wu C.I."/>
            <person name="Wu G."/>
            <person name="Yamamoto D."/>
            <person name="Yang H.P."/>
            <person name="Yang S.P."/>
            <person name="Yorke J.A."/>
            <person name="Yoshida K."/>
            <person name="Zdobnov E."/>
            <person name="Zhang P."/>
            <person name="Zhang Y."/>
            <person name="Zimin A.V."/>
            <person name="Baldwin J."/>
            <person name="Abdouelleil A."/>
            <person name="Abdulkadir J."/>
            <person name="Abebe A."/>
            <person name="Abera B."/>
            <person name="Abreu J."/>
            <person name="Acer S.C."/>
            <person name="Aftuck L."/>
            <person name="Alexander A."/>
            <person name="An P."/>
            <person name="Anderson E."/>
            <person name="Anderson S."/>
            <person name="Arachi H."/>
            <person name="Azer M."/>
            <person name="Bachantsang P."/>
            <person name="Barry A."/>
            <person name="Bayul T."/>
            <person name="Berlin A."/>
            <person name="Bessette D."/>
            <person name="Bloom T."/>
            <person name="Blye J."/>
            <person name="Boguslavskiy L."/>
            <person name="Bonnet C."/>
            <person name="Boukhgalter B."/>
            <person name="Bourzgui I."/>
            <person name="Brown A."/>
            <person name="Cahill P."/>
            <person name="Channer S."/>
            <person name="Cheshatsang Y."/>
            <person name="Chuda L."/>
            <person name="Citroen M."/>
            <person name="Collymore A."/>
            <person name="Cooke P."/>
            <person name="Costello M."/>
            <person name="D'Aco K."/>
            <person name="Daza R."/>
            <person name="De Haan G."/>
            <person name="DeGray S."/>
            <person name="DeMaso C."/>
            <person name="Dhargay N."/>
            <person name="Dooley K."/>
            <person name="Dooley E."/>
            <person name="Doricent M."/>
            <person name="Dorje P."/>
            <person name="Dorjee K."/>
            <person name="Dupes A."/>
            <person name="Elong R."/>
            <person name="Falk J."/>
            <person name="Farina A."/>
            <person name="Faro S."/>
            <person name="Ferguson D."/>
            <person name="Fisher S."/>
            <person name="Foley C.D."/>
            <person name="Franke A."/>
            <person name="Friedrich D."/>
            <person name="Gadbois L."/>
            <person name="Gearin G."/>
            <person name="Gearin C.R."/>
            <person name="Giannoukos G."/>
            <person name="Goode T."/>
            <person name="Graham J."/>
            <person name="Grandbois E."/>
            <person name="Grewal S."/>
            <person name="Gyaltsen K."/>
            <person name="Hafez N."/>
            <person name="Hagos B."/>
            <person name="Hall J."/>
            <person name="Henson C."/>
            <person name="Hollinger A."/>
            <person name="Honan T."/>
            <person name="Huard M.D."/>
            <person name="Hughes L."/>
            <person name="Hurhula B."/>
            <person name="Husby M.E."/>
            <person name="Kamat A."/>
            <person name="Kanga B."/>
            <person name="Kashin S."/>
            <person name="Khazanovich D."/>
            <person name="Kisner P."/>
            <person name="Lance K."/>
            <person name="Lara M."/>
            <person name="Lee W."/>
            <person name="Lennon N."/>
            <person name="Letendre F."/>
            <person name="LeVine R."/>
            <person name="Lipovsky A."/>
            <person name="Liu X."/>
            <person name="Liu J."/>
            <person name="Liu S."/>
            <person name="Lokyitsang T."/>
            <person name="Lokyitsang Y."/>
            <person name="Lubonja R."/>
            <person name="Lui A."/>
            <person name="MacDonald P."/>
            <person name="Magnisalis V."/>
            <person name="Maru K."/>
            <person name="Matthews C."/>
            <person name="McCusker W."/>
            <person name="McDonough S."/>
            <person name="Mehta T."/>
            <person name="Meldrim J."/>
            <person name="Meneus L."/>
            <person name="Mihai O."/>
            <person name="Mihalev A."/>
            <person name="Mihova T."/>
            <person name="Mittelman R."/>
            <person name="Mlenga V."/>
            <person name="Montmayeur A."/>
            <person name="Mulrain L."/>
            <person name="Navidi A."/>
            <person name="Naylor J."/>
            <person name="Negash T."/>
            <person name="Nguyen T."/>
            <person name="Nguyen N."/>
            <person name="Nicol R."/>
            <person name="Norbu C."/>
            <person name="Norbu N."/>
            <person name="Novod N."/>
            <person name="O'Neill B."/>
            <person name="Osman S."/>
            <person name="Markiewicz E."/>
            <person name="Oyono O.L."/>
            <person name="Patti C."/>
            <person name="Phunkhang P."/>
            <person name="Pierre F."/>
            <person name="Priest M."/>
            <person name="Raghuraman S."/>
            <person name="Rege F."/>
            <person name="Reyes R."/>
            <person name="Rise C."/>
            <person name="Rogov P."/>
            <person name="Ross K."/>
            <person name="Ryan E."/>
            <person name="Settipalli S."/>
            <person name="Shea T."/>
            <person name="Sherpa N."/>
            <person name="Shi L."/>
            <person name="Shih D."/>
            <person name="Sparrow T."/>
            <person name="Spaulding J."/>
            <person name="Stalker J."/>
            <person name="Stange-Thomann N."/>
            <person name="Stavropoulos S."/>
            <person name="Stone C."/>
            <person name="Strader C."/>
            <person name="Tesfaye S."/>
            <person name="Thomson T."/>
            <person name="Thoulutsang Y."/>
            <person name="Thoulutsang D."/>
            <person name="Topham K."/>
            <person name="Topping I."/>
            <person name="Tsamla T."/>
            <person name="Vassiliev H."/>
            <person name="Vo A."/>
            <person name="Wangchuk T."/>
            <person name="Wangdi T."/>
            <person name="Weiand M."/>
            <person name="Wilkinson J."/>
            <person name="Wilson A."/>
            <person name="Yadav S."/>
            <person name="Young G."/>
            <person name="Yu Q."/>
            <person name="Zembek L."/>
            <person name="Zhong D."/>
            <person name="Zimmer A."/>
            <person name="Zwirko Z."/>
            <person name="Jaffe D.B."/>
            <person name="Alvarez P."/>
            <person name="Brockman W."/>
            <person name="Butler J."/>
            <person name="Chin C."/>
            <person name="Gnerre S."/>
            <person name="Grabherr M."/>
            <person name="Kleber M."/>
            <person name="Mauceli E."/>
            <person name="MacCallum I."/>
        </authorList>
    </citation>
    <scope>NUCLEOTIDE SEQUENCE [LARGE SCALE GENOMIC DNA]</scope>
    <source>
        <strain evidence="4">Tucson 14030-0811.24</strain>
    </source>
</reference>
<protein>
    <recommendedName>
        <fullName evidence="2">MADF domain-containing protein</fullName>
    </recommendedName>
</protein>
<keyword evidence="4" id="KW-1185">Reference proteome</keyword>
<proteinExistence type="predicted"/>
<feature type="compositionally biased region" description="Polar residues" evidence="1">
    <location>
        <begin position="423"/>
        <end position="439"/>
    </location>
</feature>
<feature type="compositionally biased region" description="Polar residues" evidence="1">
    <location>
        <begin position="162"/>
        <end position="201"/>
    </location>
</feature>
<dbReference type="EMBL" id="CH963846">
    <property type="protein sequence ID" value="KRF97565.1"/>
    <property type="molecule type" value="Genomic_DNA"/>
</dbReference>
<dbReference type="PANTHER" id="PTHR21505:SF8">
    <property type="entry name" value="DPT-YFP REPRESSOR BY OVEREXPRESSION, ISOFORM D-RELATED"/>
    <property type="match status" value="1"/>
</dbReference>
<feature type="compositionally biased region" description="Basic and acidic residues" evidence="1">
    <location>
        <begin position="132"/>
        <end position="145"/>
    </location>
</feature>
<dbReference type="Proteomes" id="UP000007798">
    <property type="component" value="Unassembled WGS sequence"/>
</dbReference>
<accession>A0A0Q9X0X9</accession>
<feature type="region of interest" description="Disordered" evidence="1">
    <location>
        <begin position="130"/>
        <end position="217"/>
    </location>
</feature>
<dbReference type="InParanoid" id="A0A0Q9X0X9"/>
<dbReference type="PROSITE" id="PS51029">
    <property type="entry name" value="MADF"/>
    <property type="match status" value="1"/>
</dbReference>
<evidence type="ECO:0000313" key="4">
    <source>
        <dbReference type="Proteomes" id="UP000007798"/>
    </source>
</evidence>
<sequence>MEDLPKLIRVYRANECLWNPNSLGFYNTTLRDSAWRRIAFMFRDSFTIDQLKSQIRKLKRYYVNECLAIESSQCQGLSHVPRYSFFRDLSFLAATKSFQLAQIRAKLCNEQINCTIEDADAFLLNSSQERMPSVHDEDASEHELSRSGSRSWEQYEKDSNQSHDTTWPTANNSQSIRHGASNRNSGNNTPSVGYSGHNSPSIRHGRVSGYNSPTEDTWTHHRSNLHLRSTSLYSNWPGPKLCGQTRPKKYLIRCKPCAKTRTSEKNYGRYWKRNNEAMCQRLNAELSRQSNEDSYQCAFRRQCNLDHARRRSSGAERHGLESNPYTYPYQAQQQMVPVGTSYENAKIPLYFKKKKRKHYYEEQPAVGCIQQPLHNNCHCSCNCNGSIMMPCPLHQHSFQYQQPQYPQIPAPPTNNMEYPPNIDNDNAPQNANSPANRVSQPIEEPRTGAAENDLQPMRTSDQPQELMENQRPNPPAMSPPRDTGQYEYVDNPAIECGQNENNAEQEYRSSKNQDPYALNNQEPQYRSSLDRRQNQDHPERAFQRDENYSAYESPPQYVVCPSYDRDRPREYRRSRRRHDNDMEYEDYRSRRRSNDYMDERERYSRYRERSEESGRKRSSSRRRDRDDIKYVECPAYRRRSSRRRHYDDEDDQSTNGQRTSRKLEKQEMKKVAMKIVLALVDIDKIKRQ</sequence>
<evidence type="ECO:0000256" key="1">
    <source>
        <dbReference type="SAM" id="MobiDB-lite"/>
    </source>
</evidence>
<dbReference type="SMART" id="SM00595">
    <property type="entry name" value="MADF"/>
    <property type="match status" value="1"/>
</dbReference>
<dbReference type="PANTHER" id="PTHR21505">
    <property type="entry name" value="MADF DOMAIN-CONTAINING PROTEIN-RELATED"/>
    <property type="match status" value="1"/>
</dbReference>
<organism evidence="3 4">
    <name type="scientific">Drosophila willistoni</name>
    <name type="common">Fruit fly</name>
    <dbReference type="NCBI Taxonomy" id="7260"/>
    <lineage>
        <taxon>Eukaryota</taxon>
        <taxon>Metazoa</taxon>
        <taxon>Ecdysozoa</taxon>
        <taxon>Arthropoda</taxon>
        <taxon>Hexapoda</taxon>
        <taxon>Insecta</taxon>
        <taxon>Pterygota</taxon>
        <taxon>Neoptera</taxon>
        <taxon>Endopterygota</taxon>
        <taxon>Diptera</taxon>
        <taxon>Brachycera</taxon>
        <taxon>Muscomorpha</taxon>
        <taxon>Ephydroidea</taxon>
        <taxon>Drosophilidae</taxon>
        <taxon>Drosophila</taxon>
        <taxon>Sophophora</taxon>
    </lineage>
</organism>
<feature type="compositionally biased region" description="Basic and acidic residues" evidence="1">
    <location>
        <begin position="528"/>
        <end position="547"/>
    </location>
</feature>
<evidence type="ECO:0000259" key="2">
    <source>
        <dbReference type="PROSITE" id="PS51029"/>
    </source>
</evidence>
<feature type="domain" description="MADF" evidence="2">
    <location>
        <begin position="6"/>
        <end position="97"/>
    </location>
</feature>
<dbReference type="InterPro" id="IPR006578">
    <property type="entry name" value="MADF-dom"/>
</dbReference>